<dbReference type="EMBL" id="JAWQEG010001804">
    <property type="protein sequence ID" value="KAK3876570.1"/>
    <property type="molecule type" value="Genomic_DNA"/>
</dbReference>
<feature type="compositionally biased region" description="Acidic residues" evidence="3">
    <location>
        <begin position="324"/>
        <end position="333"/>
    </location>
</feature>
<reference evidence="5" key="1">
    <citation type="submission" date="2023-10" db="EMBL/GenBank/DDBJ databases">
        <title>Genome assemblies of two species of porcelain crab, Petrolisthes cinctipes and Petrolisthes manimaculis (Anomura: Porcellanidae).</title>
        <authorList>
            <person name="Angst P."/>
        </authorList>
    </citation>
    <scope>NUCLEOTIDE SEQUENCE</scope>
    <source>
        <strain evidence="5">PB745_01</strain>
        <tissue evidence="5">Gill</tissue>
    </source>
</reference>
<dbReference type="AlphaFoldDB" id="A0AAE1FLS3"/>
<keyword evidence="1 2" id="KW-0694">RNA-binding</keyword>
<comment type="caution">
    <text evidence="5">The sequence shown here is derived from an EMBL/GenBank/DDBJ whole genome shotgun (WGS) entry which is preliminary data.</text>
</comment>
<dbReference type="InterPro" id="IPR012677">
    <property type="entry name" value="Nucleotide-bd_a/b_plait_sf"/>
</dbReference>
<dbReference type="InterPro" id="IPR035979">
    <property type="entry name" value="RBD_domain_sf"/>
</dbReference>
<keyword evidence="6" id="KW-1185">Reference proteome</keyword>
<dbReference type="InterPro" id="IPR000504">
    <property type="entry name" value="RRM_dom"/>
</dbReference>
<evidence type="ECO:0000259" key="4">
    <source>
        <dbReference type="PROSITE" id="PS50102"/>
    </source>
</evidence>
<protein>
    <recommendedName>
        <fullName evidence="4">RRM domain-containing protein</fullName>
    </recommendedName>
</protein>
<dbReference type="CDD" id="cd00590">
    <property type="entry name" value="RRM_SF"/>
    <property type="match status" value="2"/>
</dbReference>
<feature type="domain" description="RRM" evidence="4">
    <location>
        <begin position="240"/>
        <end position="314"/>
    </location>
</feature>
<sequence>MLLLKDFRVFSMPFTICPSLRDNNDVATDGRRIVVLVVVVHGNWNHLISFIHSLELVREVGDQLTPTLKVGRNKLNIGNKKGKVNQSGKGKTKTKIHDWDISIEKSKKFTAHKENINITQQQKKKVKLHEDEARKETLHRLNERNSQSLYIRFPTTVTVKRVEDVLKALGHVVAGATVRLPRPPRKEPFRYLYCFIEFTSKEEAIEKRDALCKVEVKGEKFYADFLKARSENSDMALDPYRLQVDNLALSTTKKDLKNAFNTAWKVIYANKDRMKAQRGFAQIIYKQKEEALKIFNTKNITVNGNEVRLTFVKCKKRDYKDMTEDAMETEDDDSKDKDSLPPPAKRMKVI</sequence>
<evidence type="ECO:0000256" key="2">
    <source>
        <dbReference type="PROSITE-ProRule" id="PRU00176"/>
    </source>
</evidence>
<dbReference type="SUPFAM" id="SSF54928">
    <property type="entry name" value="RNA-binding domain, RBD"/>
    <property type="match status" value="2"/>
</dbReference>
<dbReference type="PROSITE" id="PS50102">
    <property type="entry name" value="RRM"/>
    <property type="match status" value="1"/>
</dbReference>
<dbReference type="Proteomes" id="UP001286313">
    <property type="component" value="Unassembled WGS sequence"/>
</dbReference>
<gene>
    <name evidence="5" type="ORF">Pcinc_018664</name>
</gene>
<dbReference type="Gene3D" id="3.30.70.330">
    <property type="match status" value="2"/>
</dbReference>
<name>A0AAE1FLS3_PETCI</name>
<dbReference type="GO" id="GO:0003723">
    <property type="term" value="F:RNA binding"/>
    <property type="evidence" value="ECO:0007669"/>
    <property type="project" value="UniProtKB-UniRule"/>
</dbReference>
<feature type="region of interest" description="Disordered" evidence="3">
    <location>
        <begin position="323"/>
        <end position="350"/>
    </location>
</feature>
<evidence type="ECO:0000256" key="1">
    <source>
        <dbReference type="ARBA" id="ARBA00022884"/>
    </source>
</evidence>
<dbReference type="SMART" id="SM00360">
    <property type="entry name" value="RRM"/>
    <property type="match status" value="1"/>
</dbReference>
<organism evidence="5 6">
    <name type="scientific">Petrolisthes cinctipes</name>
    <name type="common">Flat porcelain crab</name>
    <dbReference type="NCBI Taxonomy" id="88211"/>
    <lineage>
        <taxon>Eukaryota</taxon>
        <taxon>Metazoa</taxon>
        <taxon>Ecdysozoa</taxon>
        <taxon>Arthropoda</taxon>
        <taxon>Crustacea</taxon>
        <taxon>Multicrustacea</taxon>
        <taxon>Malacostraca</taxon>
        <taxon>Eumalacostraca</taxon>
        <taxon>Eucarida</taxon>
        <taxon>Decapoda</taxon>
        <taxon>Pleocyemata</taxon>
        <taxon>Anomura</taxon>
        <taxon>Galatheoidea</taxon>
        <taxon>Porcellanidae</taxon>
        <taxon>Petrolisthes</taxon>
    </lineage>
</organism>
<evidence type="ECO:0000256" key="3">
    <source>
        <dbReference type="SAM" id="MobiDB-lite"/>
    </source>
</evidence>
<proteinExistence type="predicted"/>
<accession>A0AAE1FLS3</accession>
<evidence type="ECO:0000313" key="5">
    <source>
        <dbReference type="EMBL" id="KAK3876570.1"/>
    </source>
</evidence>
<evidence type="ECO:0000313" key="6">
    <source>
        <dbReference type="Proteomes" id="UP001286313"/>
    </source>
</evidence>